<dbReference type="InterPro" id="IPR027385">
    <property type="entry name" value="Beta-barrel_OMP"/>
</dbReference>
<organism evidence="4 5">
    <name type="scientific">Prevotella herbatica</name>
    <dbReference type="NCBI Taxonomy" id="2801997"/>
    <lineage>
        <taxon>Bacteria</taxon>
        <taxon>Pseudomonadati</taxon>
        <taxon>Bacteroidota</taxon>
        <taxon>Bacteroidia</taxon>
        <taxon>Bacteroidales</taxon>
        <taxon>Prevotellaceae</taxon>
        <taxon>Prevotella</taxon>
    </lineage>
</organism>
<feature type="signal peptide" evidence="2">
    <location>
        <begin position="1"/>
        <end position="25"/>
    </location>
</feature>
<evidence type="ECO:0000313" key="5">
    <source>
        <dbReference type="Proteomes" id="UP001319045"/>
    </source>
</evidence>
<evidence type="ECO:0000313" key="4">
    <source>
        <dbReference type="EMBL" id="BCS85033.1"/>
    </source>
</evidence>
<dbReference type="Proteomes" id="UP001319045">
    <property type="component" value="Chromosome"/>
</dbReference>
<dbReference type="Gene3D" id="2.40.160.20">
    <property type="match status" value="1"/>
</dbReference>
<feature type="chain" id="PRO_5045783945" description="Outer membrane protein beta-barrel domain-containing protein" evidence="2">
    <location>
        <begin position="26"/>
        <end position="259"/>
    </location>
</feature>
<evidence type="ECO:0000256" key="1">
    <source>
        <dbReference type="ARBA" id="ARBA00022729"/>
    </source>
</evidence>
<keyword evidence="1 2" id="KW-0732">Signal</keyword>
<dbReference type="RefSeq" id="WP_207155202.1">
    <property type="nucleotide sequence ID" value="NZ_AP024484.1"/>
</dbReference>
<sequence length="259" mass="29003">MTSKTKKTVLTIVALLTLMPCMSQEEGQKKWGLQVEFGQTTLQNDDEATHDFYPSDDQGNTFAITADYYLKPRLALIGGVYFEQNGILTDYSGGIGLAKVNQMGLQAGAKFYFFPKKWIFQPHIGASIYTNFVNWDRKGNGDYRLTEGYPDSHLHVDWNVKCSPISIVPRFGFDIRLISTLSLTCGWDLRFPLGGSTKYNAHFTDGPMVGQKTFVKESLRQGVSIGIKMDFPAKAITSKTTNSLLMLLGSWISYKAGRY</sequence>
<accession>A0ABM7NX71</accession>
<dbReference type="Pfam" id="PF13505">
    <property type="entry name" value="OMP_b-brl"/>
    <property type="match status" value="1"/>
</dbReference>
<reference evidence="4 5" key="1">
    <citation type="journal article" date="2022" name="Int. J. Syst. Evol. Microbiol.">
        <title>Prevotella herbatica sp. nov., a plant polysaccharide-decomposing anaerobic bacterium isolated from a methanogenic reactor.</title>
        <authorList>
            <person name="Uek A."/>
            <person name="Tonouchi A."/>
            <person name="Kaku N."/>
            <person name="Ueki K."/>
        </authorList>
    </citation>
    <scope>NUCLEOTIDE SEQUENCE [LARGE SCALE GENOMIC DNA]</scope>
    <source>
        <strain evidence="4 5">WR041</strain>
    </source>
</reference>
<feature type="domain" description="Outer membrane protein beta-barrel" evidence="3">
    <location>
        <begin position="12"/>
        <end position="129"/>
    </location>
</feature>
<evidence type="ECO:0000256" key="2">
    <source>
        <dbReference type="SAM" id="SignalP"/>
    </source>
</evidence>
<gene>
    <name evidence="4" type="ORF">prwr041_09260</name>
</gene>
<protein>
    <recommendedName>
        <fullName evidence="3">Outer membrane protein beta-barrel domain-containing protein</fullName>
    </recommendedName>
</protein>
<evidence type="ECO:0000259" key="3">
    <source>
        <dbReference type="Pfam" id="PF13505"/>
    </source>
</evidence>
<name>A0ABM7NX71_9BACT</name>
<dbReference type="EMBL" id="AP024484">
    <property type="protein sequence ID" value="BCS85033.1"/>
    <property type="molecule type" value="Genomic_DNA"/>
</dbReference>
<keyword evidence="5" id="KW-1185">Reference proteome</keyword>
<proteinExistence type="predicted"/>